<feature type="region of interest" description="Disordered" evidence="1">
    <location>
        <begin position="104"/>
        <end position="331"/>
    </location>
</feature>
<proteinExistence type="predicted"/>
<feature type="compositionally biased region" description="Low complexity" evidence="1">
    <location>
        <begin position="257"/>
        <end position="270"/>
    </location>
</feature>
<feature type="compositionally biased region" description="Gly residues" evidence="1">
    <location>
        <begin position="284"/>
        <end position="307"/>
    </location>
</feature>
<dbReference type="AlphaFoldDB" id="A0A4R4N0Q9"/>
<reference evidence="2 3" key="1">
    <citation type="submission" date="2019-02" db="EMBL/GenBank/DDBJ databases">
        <title>Draft genome sequences of novel Actinobacteria.</title>
        <authorList>
            <person name="Sahin N."/>
            <person name="Ay H."/>
            <person name="Saygin H."/>
        </authorList>
    </citation>
    <scope>NUCLEOTIDE SEQUENCE [LARGE SCALE GENOMIC DNA]</scope>
    <source>
        <strain evidence="2 3">KC201</strain>
    </source>
</reference>
<feature type="compositionally biased region" description="Basic and acidic residues" evidence="1">
    <location>
        <begin position="104"/>
        <end position="113"/>
    </location>
</feature>
<keyword evidence="3" id="KW-1185">Reference proteome</keyword>
<dbReference type="Proteomes" id="UP000295157">
    <property type="component" value="Unassembled WGS sequence"/>
</dbReference>
<dbReference type="RefSeq" id="WP_132337379.1">
    <property type="nucleotide sequence ID" value="NZ_SMJZ01000141.1"/>
</dbReference>
<feature type="compositionally biased region" description="Gly residues" evidence="1">
    <location>
        <begin position="134"/>
        <end position="171"/>
    </location>
</feature>
<feature type="compositionally biased region" description="Basic and acidic residues" evidence="1">
    <location>
        <begin position="322"/>
        <end position="331"/>
    </location>
</feature>
<evidence type="ECO:0000313" key="2">
    <source>
        <dbReference type="EMBL" id="TDC02135.1"/>
    </source>
</evidence>
<accession>A0A4R4N0Q9</accession>
<dbReference type="EMBL" id="SMJZ01000141">
    <property type="protein sequence ID" value="TDC02135.1"/>
    <property type="molecule type" value="Genomic_DNA"/>
</dbReference>
<protein>
    <submittedName>
        <fullName evidence="2">Uncharacterized protein</fullName>
    </submittedName>
</protein>
<comment type="caution">
    <text evidence="2">The sequence shown here is derived from an EMBL/GenBank/DDBJ whole genome shotgun (WGS) entry which is preliminary data.</text>
</comment>
<evidence type="ECO:0000313" key="3">
    <source>
        <dbReference type="Proteomes" id="UP000295157"/>
    </source>
</evidence>
<name>A0A4R4N0Q9_9ACTN</name>
<evidence type="ECO:0000256" key="1">
    <source>
        <dbReference type="SAM" id="MobiDB-lite"/>
    </source>
</evidence>
<gene>
    <name evidence="2" type="ORF">E1267_30120</name>
</gene>
<sequence>MDTGGNFSNGIPSAGAYGGNVEIKWEHGAIEKAGKDIGEQAPNMGRIAQETGGIRVEPPAFGVIGIGLNYAHDQTKDGAVSALNTAKSVLADYESALESLEKNYRKADKDSDGVIKTGGDDPGGGIDPAAFEMPGGGGLPDGGLPDGGLPDGGLPDGGLPDGGLPGGGLPDGGLPSSELPGADVPSPEMPDTKVPSPEMPGADMPSPEMPGADMPSTDMPQANVPSIEDQLNREVPQLDPNGTDLAGYNPSVPNPSLPNSSVPNPSTSLGPGAGPGMGTAPPSGGAGPGVQPGGAGARGGGMNGMGGMPFMPMMPGAGGGQQDRDREKPDYVRGDEADWLDDIDIAPQVIGEDE</sequence>
<organism evidence="2 3">
    <name type="scientific">Nonomuraea longispora</name>
    <dbReference type="NCBI Taxonomy" id="1848320"/>
    <lineage>
        <taxon>Bacteria</taxon>
        <taxon>Bacillati</taxon>
        <taxon>Actinomycetota</taxon>
        <taxon>Actinomycetes</taxon>
        <taxon>Streptosporangiales</taxon>
        <taxon>Streptosporangiaceae</taxon>
        <taxon>Nonomuraea</taxon>
    </lineage>
</organism>
<dbReference type="OrthoDB" id="3534520at2"/>